<organism evidence="2 3">
    <name type="scientific">Nocardia africana</name>
    <dbReference type="NCBI Taxonomy" id="134964"/>
    <lineage>
        <taxon>Bacteria</taxon>
        <taxon>Bacillati</taxon>
        <taxon>Actinomycetota</taxon>
        <taxon>Actinomycetes</taxon>
        <taxon>Mycobacteriales</taxon>
        <taxon>Nocardiaceae</taxon>
        <taxon>Nocardia</taxon>
    </lineage>
</organism>
<feature type="transmembrane region" description="Helical" evidence="1">
    <location>
        <begin position="12"/>
        <end position="36"/>
    </location>
</feature>
<protein>
    <submittedName>
        <fullName evidence="2">Uncharacterized protein</fullName>
    </submittedName>
</protein>
<dbReference type="EMBL" id="JBIALX010000002">
    <property type="protein sequence ID" value="MFF0452864.1"/>
    <property type="molecule type" value="Genomic_DNA"/>
</dbReference>
<evidence type="ECO:0000313" key="2">
    <source>
        <dbReference type="EMBL" id="MFF0452864.1"/>
    </source>
</evidence>
<dbReference type="RefSeq" id="WP_387249585.1">
    <property type="nucleotide sequence ID" value="NZ_JBIALX010000002.1"/>
</dbReference>
<name>A0ABW6NGT4_9NOCA</name>
<evidence type="ECO:0000256" key="1">
    <source>
        <dbReference type="SAM" id="Phobius"/>
    </source>
</evidence>
<keyword evidence="1" id="KW-0472">Membrane</keyword>
<keyword evidence="1" id="KW-1133">Transmembrane helix</keyword>
<proteinExistence type="predicted"/>
<dbReference type="Proteomes" id="UP001601521">
    <property type="component" value="Unassembled WGS sequence"/>
</dbReference>
<gene>
    <name evidence="2" type="ORF">ACFYTH_05780</name>
</gene>
<comment type="caution">
    <text evidence="2">The sequence shown here is derived from an EMBL/GenBank/DDBJ whole genome shotgun (WGS) entry which is preliminary data.</text>
</comment>
<reference evidence="2 3" key="1">
    <citation type="submission" date="2024-10" db="EMBL/GenBank/DDBJ databases">
        <title>The Natural Products Discovery Center: Release of the First 8490 Sequenced Strains for Exploring Actinobacteria Biosynthetic Diversity.</title>
        <authorList>
            <person name="Kalkreuter E."/>
            <person name="Kautsar S.A."/>
            <person name="Yang D."/>
            <person name="Bader C.D."/>
            <person name="Teijaro C.N."/>
            <person name="Fluegel L."/>
            <person name="Davis C.M."/>
            <person name="Simpson J.R."/>
            <person name="Lauterbach L."/>
            <person name="Steele A.D."/>
            <person name="Gui C."/>
            <person name="Meng S."/>
            <person name="Li G."/>
            <person name="Viehrig K."/>
            <person name="Ye F."/>
            <person name="Su P."/>
            <person name="Kiefer A.F."/>
            <person name="Nichols A."/>
            <person name="Cepeda A.J."/>
            <person name="Yan W."/>
            <person name="Fan B."/>
            <person name="Jiang Y."/>
            <person name="Adhikari A."/>
            <person name="Zheng C.-J."/>
            <person name="Schuster L."/>
            <person name="Cowan T.M."/>
            <person name="Smanski M.J."/>
            <person name="Chevrette M.G."/>
            <person name="De Carvalho L.P.S."/>
            <person name="Shen B."/>
        </authorList>
    </citation>
    <scope>NUCLEOTIDE SEQUENCE [LARGE SCALE GENOMIC DNA]</scope>
    <source>
        <strain evidence="2 3">NPDC004550</strain>
    </source>
</reference>
<sequence>MTAPLLAKTEFGVAPATFGLVTTSLAAGSLFAALFIGGRGARTLPAGSRPCWAE</sequence>
<accession>A0ABW6NGT4</accession>
<keyword evidence="1" id="KW-0812">Transmembrane</keyword>
<keyword evidence="3" id="KW-1185">Reference proteome</keyword>
<evidence type="ECO:0000313" key="3">
    <source>
        <dbReference type="Proteomes" id="UP001601521"/>
    </source>
</evidence>